<dbReference type="PANTHER" id="PTHR24362">
    <property type="entry name" value="SERINE/THREONINE-PROTEIN KINASE NEK"/>
    <property type="match status" value="1"/>
</dbReference>
<dbReference type="AlphaFoldDB" id="Q23EY4"/>
<dbReference type="OrthoDB" id="293967at2759"/>
<dbReference type="InParanoid" id="Q23EY4"/>
<dbReference type="InterPro" id="IPR011009">
    <property type="entry name" value="Kinase-like_dom_sf"/>
</dbReference>
<dbReference type="GeneID" id="7839710"/>
<keyword evidence="3" id="KW-1185">Reference proteome</keyword>
<protein>
    <submittedName>
        <fullName evidence="2">Kinase domain protein</fullName>
    </submittedName>
</protein>
<dbReference type="InterPro" id="IPR008271">
    <property type="entry name" value="Ser/Thr_kinase_AS"/>
</dbReference>
<dbReference type="STRING" id="312017.Q23EY4"/>
<name>Q23EY4_TETTS</name>
<evidence type="ECO:0000259" key="1">
    <source>
        <dbReference type="PROSITE" id="PS50011"/>
    </source>
</evidence>
<keyword evidence="2" id="KW-0418">Kinase</keyword>
<reference evidence="3" key="1">
    <citation type="journal article" date="2006" name="PLoS Biol.">
        <title>Macronuclear genome sequence of the ciliate Tetrahymena thermophila, a model eukaryote.</title>
        <authorList>
            <person name="Eisen J.A."/>
            <person name="Coyne R.S."/>
            <person name="Wu M."/>
            <person name="Wu D."/>
            <person name="Thiagarajan M."/>
            <person name="Wortman J.R."/>
            <person name="Badger J.H."/>
            <person name="Ren Q."/>
            <person name="Amedeo P."/>
            <person name="Jones K.M."/>
            <person name="Tallon L.J."/>
            <person name="Delcher A.L."/>
            <person name="Salzberg S.L."/>
            <person name="Silva J.C."/>
            <person name="Haas B.J."/>
            <person name="Majoros W.H."/>
            <person name="Farzad M."/>
            <person name="Carlton J.M."/>
            <person name="Smith R.K. Jr."/>
            <person name="Garg J."/>
            <person name="Pearlman R.E."/>
            <person name="Karrer K.M."/>
            <person name="Sun L."/>
            <person name="Manning G."/>
            <person name="Elde N.C."/>
            <person name="Turkewitz A.P."/>
            <person name="Asai D.J."/>
            <person name="Wilkes D.E."/>
            <person name="Wang Y."/>
            <person name="Cai H."/>
            <person name="Collins K."/>
            <person name="Stewart B.A."/>
            <person name="Lee S.R."/>
            <person name="Wilamowska K."/>
            <person name="Weinberg Z."/>
            <person name="Ruzzo W.L."/>
            <person name="Wloga D."/>
            <person name="Gaertig J."/>
            <person name="Frankel J."/>
            <person name="Tsao C.-C."/>
            <person name="Gorovsky M.A."/>
            <person name="Keeling P.J."/>
            <person name="Waller R.F."/>
            <person name="Patron N.J."/>
            <person name="Cherry J.M."/>
            <person name="Stover N.A."/>
            <person name="Krieger C.J."/>
            <person name="del Toro C."/>
            <person name="Ryder H.F."/>
            <person name="Williamson S.C."/>
            <person name="Barbeau R.A."/>
            <person name="Hamilton E.P."/>
            <person name="Orias E."/>
        </authorList>
    </citation>
    <scope>NUCLEOTIDE SEQUENCE [LARGE SCALE GENOMIC DNA]</scope>
    <source>
        <strain evidence="3">SB210</strain>
    </source>
</reference>
<dbReference type="InterPro" id="IPR000719">
    <property type="entry name" value="Prot_kinase_dom"/>
</dbReference>
<sequence length="530" mass="63419">MSMKVKKYLIIKNFKKSNQMINLKKIDGFITFQLIYLKKTQQIPQKTKKQFLLIIKIMKFRIQFLKEKLVLFLKLKILKLKKKLRLKQQITNNLIIVTLMIFQKLKQKIQKNLKKIIRKMINQNTYQMLKSILFKVRFSYKSWNFVNLTLIAKAYKSKFFDRNRSERIPQEIPDFMICSNSDQRLEITEIKEMFFQKIKNINFDFISDMNFNIILTLQTQIEINIIESKNESKKLRNKSSQGLMKNHQYKSLQRLLKNLEDNMIDIISKLNSRNYQTKKIIAVSGEGVIFDGIQNQEITKQQKEVVIKVQFNEVDIDLLKLLDIQQSFTQYEYNIVNLLDFVVQQNFQILVLEKCEMDLSQKLKNIKNDTFEELKLLNMIFDLLDGLITFQLYYIIHCDIKPSNILVNQQERYFYTDFGISLIALPNQNQIQYSYTAPFASPEQLNKQCICYKTDVYSLGKTFNTIFDKVNEQLPKYIADFKILINTYMLDNEPSKRKNCLELHEMFFQYAKQNKQFLDQYIARLNRQKD</sequence>
<dbReference type="EMBL" id="GG662707">
    <property type="protein sequence ID" value="EAR95121.2"/>
    <property type="molecule type" value="Genomic_DNA"/>
</dbReference>
<accession>Q23EY4</accession>
<dbReference type="PANTHER" id="PTHR24362:SF309">
    <property type="entry name" value="PROTEIN KINASE DOMAIN-CONTAINING PROTEIN"/>
    <property type="match status" value="1"/>
</dbReference>
<evidence type="ECO:0000313" key="3">
    <source>
        <dbReference type="Proteomes" id="UP000009168"/>
    </source>
</evidence>
<dbReference type="KEGG" id="tet:TTHERM_00643470"/>
<gene>
    <name evidence="2" type="ORF">TTHERM_00643470</name>
</gene>
<evidence type="ECO:0000313" key="2">
    <source>
        <dbReference type="EMBL" id="EAR95121.2"/>
    </source>
</evidence>
<dbReference type="Gene3D" id="1.10.510.10">
    <property type="entry name" value="Transferase(Phosphotransferase) domain 1"/>
    <property type="match status" value="1"/>
</dbReference>
<dbReference type="PROSITE" id="PS00108">
    <property type="entry name" value="PROTEIN_KINASE_ST"/>
    <property type="match status" value="1"/>
</dbReference>
<proteinExistence type="predicted"/>
<organism evidence="2 3">
    <name type="scientific">Tetrahymena thermophila (strain SB210)</name>
    <dbReference type="NCBI Taxonomy" id="312017"/>
    <lineage>
        <taxon>Eukaryota</taxon>
        <taxon>Sar</taxon>
        <taxon>Alveolata</taxon>
        <taxon>Ciliophora</taxon>
        <taxon>Intramacronucleata</taxon>
        <taxon>Oligohymenophorea</taxon>
        <taxon>Hymenostomatida</taxon>
        <taxon>Tetrahymenina</taxon>
        <taxon>Tetrahymenidae</taxon>
        <taxon>Tetrahymena</taxon>
    </lineage>
</organism>
<dbReference type="RefSeq" id="XP_001015366.2">
    <property type="nucleotide sequence ID" value="XM_001015366.2"/>
</dbReference>
<dbReference type="Pfam" id="PF00069">
    <property type="entry name" value="Pkinase"/>
    <property type="match status" value="1"/>
</dbReference>
<dbReference type="GO" id="GO:0005524">
    <property type="term" value="F:ATP binding"/>
    <property type="evidence" value="ECO:0007669"/>
    <property type="project" value="InterPro"/>
</dbReference>
<dbReference type="SMART" id="SM00220">
    <property type="entry name" value="S_TKc"/>
    <property type="match status" value="1"/>
</dbReference>
<keyword evidence="2" id="KW-0808">Transferase</keyword>
<feature type="domain" description="Protein kinase" evidence="1">
    <location>
        <begin position="275"/>
        <end position="530"/>
    </location>
</feature>
<dbReference type="HOGENOM" id="CLU_325048_0_0_1"/>
<dbReference type="Proteomes" id="UP000009168">
    <property type="component" value="Unassembled WGS sequence"/>
</dbReference>
<dbReference type="GO" id="GO:0004672">
    <property type="term" value="F:protein kinase activity"/>
    <property type="evidence" value="ECO:0007669"/>
    <property type="project" value="InterPro"/>
</dbReference>
<dbReference type="PROSITE" id="PS50011">
    <property type="entry name" value="PROTEIN_KINASE_DOM"/>
    <property type="match status" value="1"/>
</dbReference>
<dbReference type="SUPFAM" id="SSF56112">
    <property type="entry name" value="Protein kinase-like (PK-like)"/>
    <property type="match status" value="1"/>
</dbReference>